<evidence type="ECO:0000256" key="4">
    <source>
        <dbReference type="ARBA" id="ARBA00022771"/>
    </source>
</evidence>
<gene>
    <name evidence="16" type="ORF">R1flu_009802</name>
</gene>
<comment type="subcellular location">
    <subcellularLocation>
        <location evidence="1 12">Nucleus</location>
    </subcellularLocation>
</comment>
<dbReference type="PANTHER" id="PTHR14732">
    <property type="entry name" value="RNA POLYMERASE II SUBUNIT B1 CTD PHOSPHATASE RPAP2-RELATED"/>
    <property type="match status" value="1"/>
</dbReference>
<feature type="region of interest" description="Disordered" evidence="13">
    <location>
        <begin position="707"/>
        <end position="727"/>
    </location>
</feature>
<feature type="region of interest" description="Disordered" evidence="13">
    <location>
        <begin position="81"/>
        <end position="137"/>
    </location>
</feature>
<protein>
    <recommendedName>
        <fullName evidence="12">RNA polymerase II subunit B1 CTD phosphatase RPAP2 homolog</fullName>
        <ecNumber evidence="12">3.1.3.16</ecNumber>
    </recommendedName>
</protein>
<evidence type="ECO:0000256" key="3">
    <source>
        <dbReference type="ARBA" id="ARBA00022723"/>
    </source>
</evidence>
<evidence type="ECO:0000259" key="15">
    <source>
        <dbReference type="PROSITE" id="PS51479"/>
    </source>
</evidence>
<proteinExistence type="inferred from homology"/>
<reference evidence="16 17" key="1">
    <citation type="submission" date="2024-09" db="EMBL/GenBank/DDBJ databases">
        <title>Chromosome-scale assembly of Riccia fluitans.</title>
        <authorList>
            <person name="Paukszto L."/>
            <person name="Sawicki J."/>
            <person name="Karawczyk K."/>
            <person name="Piernik-Szablinska J."/>
            <person name="Szczecinska M."/>
            <person name="Mazdziarz M."/>
        </authorList>
    </citation>
    <scope>NUCLEOTIDE SEQUENCE [LARGE SCALE GENOMIC DNA]</scope>
    <source>
        <strain evidence="16">Rf_01</strain>
        <tissue evidence="16">Aerial parts of the thallus</tissue>
    </source>
</reference>
<feature type="compositionally biased region" description="Basic residues" evidence="13">
    <location>
        <begin position="176"/>
        <end position="187"/>
    </location>
</feature>
<dbReference type="Gene3D" id="1.25.40.820">
    <property type="match status" value="1"/>
</dbReference>
<dbReference type="GO" id="GO:0005634">
    <property type="term" value="C:nucleus"/>
    <property type="evidence" value="ECO:0007669"/>
    <property type="project" value="UniProtKB-SubCell"/>
</dbReference>
<evidence type="ECO:0000256" key="2">
    <source>
        <dbReference type="ARBA" id="ARBA00005676"/>
    </source>
</evidence>
<keyword evidence="17" id="KW-1185">Reference proteome</keyword>
<dbReference type="InterPro" id="IPR039693">
    <property type="entry name" value="Rtr1/RPAP2"/>
</dbReference>
<feature type="compositionally biased region" description="Polar residues" evidence="13">
    <location>
        <begin position="103"/>
        <end position="124"/>
    </location>
</feature>
<evidence type="ECO:0000313" key="16">
    <source>
        <dbReference type="EMBL" id="KAL2642215.1"/>
    </source>
</evidence>
<feature type="region of interest" description="Disordered" evidence="13">
    <location>
        <begin position="152"/>
        <end position="212"/>
    </location>
</feature>
<dbReference type="PANTHER" id="PTHR14732:SF0">
    <property type="entry name" value="RNA POLYMERASE II SUBUNIT B1 CTD PHOSPHATASE RPAP2-RELATED"/>
    <property type="match status" value="1"/>
</dbReference>
<keyword evidence="8 12" id="KW-0539">Nucleus</keyword>
<evidence type="ECO:0000256" key="9">
    <source>
        <dbReference type="ARBA" id="ARBA00047761"/>
    </source>
</evidence>
<dbReference type="GO" id="GO:0008270">
    <property type="term" value="F:zinc ion binding"/>
    <property type="evidence" value="ECO:0007669"/>
    <property type="project" value="UniProtKB-KW"/>
</dbReference>
<comment type="catalytic activity">
    <reaction evidence="10 12">
        <text>O-phospho-L-threonyl-[protein] + H2O = L-threonyl-[protein] + phosphate</text>
        <dbReference type="Rhea" id="RHEA:47004"/>
        <dbReference type="Rhea" id="RHEA-COMP:11060"/>
        <dbReference type="Rhea" id="RHEA-COMP:11605"/>
        <dbReference type="ChEBI" id="CHEBI:15377"/>
        <dbReference type="ChEBI" id="CHEBI:30013"/>
        <dbReference type="ChEBI" id="CHEBI:43474"/>
        <dbReference type="ChEBI" id="CHEBI:61977"/>
        <dbReference type="EC" id="3.1.3.16"/>
    </reaction>
</comment>
<evidence type="ECO:0000256" key="7">
    <source>
        <dbReference type="ARBA" id="ARBA00022912"/>
    </source>
</evidence>
<comment type="similarity">
    <text evidence="2 11 12">Belongs to the RPAP2 family.</text>
</comment>
<feature type="region of interest" description="Disordered" evidence="13">
    <location>
        <begin position="483"/>
        <end position="522"/>
    </location>
</feature>
<sequence>MLFSLLGTKKGILVSLVLPFVALIFLADALLDFTVTWLLSSVASDGLEPGQVKLIKTGLGQDAVGYTRSLTQDLPQLATVKDTRAAKPSASVPAKPNPARVLSYSSSPQDENAQSLNSGAQKSSEGGGERGKASLWDGDPVTELLEKYFMEMRTSSSPTSSNRVEIPSKKDAGLKKGGKKSGKKKRTSGGERISRAKKDASTKSEDASKNQLDQEKVERLVTKAKAHAQALQAVKKAVFEVQLLLLEGVKTSSQLQRSSDLLTRSEYQDVVVERSIEKKCGYPVCTKPLVPEQRKGRFRLSVSERKIYDSRESGLFCSQSCQATSKTFAVCCLELERDGLIPQEKLAAIIHSVRDPISDVKEDGMNYVVQKSNRDAGSLLSEVKEREDTETAAASFEDAGPSDAIEGYTPVFSIRDWRLLKETRQQQPQATASGGWESVSPDVTKSSVDGSSLGKGKQALDLTGFGQDVPVLKSILKKKTDPGKTVKRSVSWGDQQTKGDRVEKVEAKPKLKAPSKPKRQVKELPLSPKKLVYATNSTSTSTVNRRHKVESTPGLASAKGDIVQGIERLSITGAPTKVSGSTGNKSHLTGDSYGNSGIRLVNETEERASGTISGSSCEDHISSSEFKSDSEKPVIDAETRMAERLASAEDIAAALMEAAEATAAGDLESSEAAAMAGFSILSDNERRENLLEEDMEIEEAVRGGGIWPEVEPEGVDDEEVSSSKGGWHDTAPKNFKLEMSMFGTLWMSLEEWISAATVAFIYGKEAEPEENFLSVNGREYRLKVVCGDSVSAEISRAFSNCVARILPDVIQALGIRVPLSSIEKALSRMVRTMSFVEPLPAFGINQWRMLVMLFLEGLSVDQVEMIGVYLSRHSTLFRKLLDSTGTSEAEYETFRVELRNVVCHFRVQRWQEV</sequence>
<feature type="compositionally biased region" description="Acidic residues" evidence="13">
    <location>
        <begin position="710"/>
        <end position="720"/>
    </location>
</feature>
<feature type="compositionally biased region" description="Low complexity" evidence="13">
    <location>
        <begin position="86"/>
        <end position="99"/>
    </location>
</feature>
<organism evidence="16 17">
    <name type="scientific">Riccia fluitans</name>
    <dbReference type="NCBI Taxonomy" id="41844"/>
    <lineage>
        <taxon>Eukaryota</taxon>
        <taxon>Viridiplantae</taxon>
        <taxon>Streptophyta</taxon>
        <taxon>Embryophyta</taxon>
        <taxon>Marchantiophyta</taxon>
        <taxon>Marchantiopsida</taxon>
        <taxon>Marchantiidae</taxon>
        <taxon>Marchantiales</taxon>
        <taxon>Ricciaceae</taxon>
        <taxon>Riccia</taxon>
    </lineage>
</organism>
<evidence type="ECO:0000256" key="14">
    <source>
        <dbReference type="SAM" id="Phobius"/>
    </source>
</evidence>
<feature type="compositionally biased region" description="Basic and acidic residues" evidence="13">
    <location>
        <begin position="188"/>
        <end position="212"/>
    </location>
</feature>
<dbReference type="GO" id="GO:0043175">
    <property type="term" value="F:RNA polymerase core enzyme binding"/>
    <property type="evidence" value="ECO:0007669"/>
    <property type="project" value="UniProtKB-UniRule"/>
</dbReference>
<dbReference type="PROSITE" id="PS51479">
    <property type="entry name" value="ZF_RTR1"/>
    <property type="match status" value="1"/>
</dbReference>
<feature type="compositionally biased region" description="Polar residues" evidence="13">
    <location>
        <begin position="441"/>
        <end position="450"/>
    </location>
</feature>
<dbReference type="Pfam" id="PF04181">
    <property type="entry name" value="RPAP2_Rtr1"/>
    <property type="match status" value="1"/>
</dbReference>
<dbReference type="EC" id="3.1.3.16" evidence="12"/>
<feature type="transmembrane region" description="Helical" evidence="14">
    <location>
        <begin position="12"/>
        <end position="39"/>
    </location>
</feature>
<feature type="compositionally biased region" description="Basic and acidic residues" evidence="13">
    <location>
        <begin position="617"/>
        <end position="632"/>
    </location>
</feature>
<evidence type="ECO:0000256" key="5">
    <source>
        <dbReference type="ARBA" id="ARBA00022801"/>
    </source>
</evidence>
<dbReference type="EMBL" id="JBHFFA010000002">
    <property type="protein sequence ID" value="KAL2642215.1"/>
    <property type="molecule type" value="Genomic_DNA"/>
</dbReference>
<feature type="compositionally biased region" description="Polar residues" evidence="13">
    <location>
        <begin position="153"/>
        <end position="163"/>
    </location>
</feature>
<evidence type="ECO:0000256" key="12">
    <source>
        <dbReference type="RuleBase" id="RU367080"/>
    </source>
</evidence>
<keyword evidence="3 12" id="KW-0479">Metal-binding</keyword>
<accession>A0ABD1Z3Y0</accession>
<keyword evidence="6 12" id="KW-0862">Zinc</keyword>
<keyword evidence="7 12" id="KW-0904">Protein phosphatase</keyword>
<dbReference type="Proteomes" id="UP001605036">
    <property type="component" value="Unassembled WGS sequence"/>
</dbReference>
<comment type="function">
    <text evidence="12">Putative RNA polymerase II subunit B1 C-terminal domain (CTD) phosphatase involved in RNA polymerase II transcription regulation.</text>
</comment>
<evidence type="ECO:0000256" key="1">
    <source>
        <dbReference type="ARBA" id="ARBA00004123"/>
    </source>
</evidence>
<feature type="compositionally biased region" description="Polar residues" evidence="13">
    <location>
        <begin position="578"/>
        <end position="595"/>
    </location>
</feature>
<feature type="region of interest" description="Disordered" evidence="13">
    <location>
        <begin position="423"/>
        <end position="452"/>
    </location>
</feature>
<comment type="catalytic activity">
    <reaction evidence="9 12">
        <text>O-phospho-L-seryl-[protein] + H2O = L-seryl-[protein] + phosphate</text>
        <dbReference type="Rhea" id="RHEA:20629"/>
        <dbReference type="Rhea" id="RHEA-COMP:9863"/>
        <dbReference type="Rhea" id="RHEA-COMP:11604"/>
        <dbReference type="ChEBI" id="CHEBI:15377"/>
        <dbReference type="ChEBI" id="CHEBI:29999"/>
        <dbReference type="ChEBI" id="CHEBI:43474"/>
        <dbReference type="ChEBI" id="CHEBI:83421"/>
        <dbReference type="EC" id="3.1.3.16"/>
    </reaction>
</comment>
<feature type="region of interest" description="Disordered" evidence="13">
    <location>
        <begin position="574"/>
        <end position="632"/>
    </location>
</feature>
<evidence type="ECO:0000256" key="8">
    <source>
        <dbReference type="ARBA" id="ARBA00023242"/>
    </source>
</evidence>
<evidence type="ECO:0000256" key="10">
    <source>
        <dbReference type="ARBA" id="ARBA00048336"/>
    </source>
</evidence>
<dbReference type="InterPro" id="IPR007308">
    <property type="entry name" value="Rtr1/RPAP2_dom"/>
</dbReference>
<keyword evidence="14" id="KW-0472">Membrane</keyword>
<feature type="compositionally biased region" description="Basic residues" evidence="13">
    <location>
        <begin position="510"/>
        <end position="519"/>
    </location>
</feature>
<dbReference type="InterPro" id="IPR038534">
    <property type="entry name" value="Rtr1/RPAP2_sf"/>
</dbReference>
<evidence type="ECO:0000256" key="13">
    <source>
        <dbReference type="SAM" id="MobiDB-lite"/>
    </source>
</evidence>
<keyword evidence="4 12" id="KW-0863">Zinc-finger</keyword>
<evidence type="ECO:0000256" key="6">
    <source>
        <dbReference type="ARBA" id="ARBA00022833"/>
    </source>
</evidence>
<keyword evidence="5 12" id="KW-0378">Hydrolase</keyword>
<feature type="compositionally biased region" description="Basic and acidic residues" evidence="13">
    <location>
        <begin position="497"/>
        <end position="509"/>
    </location>
</feature>
<name>A0ABD1Z3Y0_9MARC</name>
<comment type="caution">
    <text evidence="16">The sequence shown here is derived from an EMBL/GenBank/DDBJ whole genome shotgun (WGS) entry which is preliminary data.</text>
</comment>
<evidence type="ECO:0000256" key="11">
    <source>
        <dbReference type="PROSITE-ProRule" id="PRU00812"/>
    </source>
</evidence>
<dbReference type="GO" id="GO:0008420">
    <property type="term" value="F:RNA polymerase II CTD heptapeptide repeat phosphatase activity"/>
    <property type="evidence" value="ECO:0007669"/>
    <property type="project" value="UniProtKB-UniRule"/>
</dbReference>
<dbReference type="AlphaFoldDB" id="A0ABD1Z3Y0"/>
<evidence type="ECO:0000313" key="17">
    <source>
        <dbReference type="Proteomes" id="UP001605036"/>
    </source>
</evidence>
<keyword evidence="14" id="KW-1133">Transmembrane helix</keyword>
<keyword evidence="14" id="KW-0812">Transmembrane</keyword>
<feature type="domain" description="RTR1-type" evidence="15">
    <location>
        <begin position="257"/>
        <end position="350"/>
    </location>
</feature>